<dbReference type="InterPro" id="IPR050291">
    <property type="entry name" value="CDF_Transporter"/>
</dbReference>
<name>A0AB34G6T0_9HYPO</name>
<comment type="caution">
    <text evidence="11">The sequence shown here is derived from an EMBL/GenBank/DDBJ whole genome shotgun (WGS) entry which is preliminary data.</text>
</comment>
<keyword evidence="4 8" id="KW-1133">Transmembrane helix</keyword>
<dbReference type="Proteomes" id="UP001163105">
    <property type="component" value="Unassembled WGS sequence"/>
</dbReference>
<evidence type="ECO:0000256" key="5">
    <source>
        <dbReference type="ARBA" id="ARBA00023065"/>
    </source>
</evidence>
<feature type="domain" description="Cation efflux protein cytoplasmic" evidence="10">
    <location>
        <begin position="396"/>
        <end position="459"/>
    </location>
</feature>
<dbReference type="GO" id="GO:0008324">
    <property type="term" value="F:monoatomic cation transmembrane transporter activity"/>
    <property type="evidence" value="ECO:0007669"/>
    <property type="project" value="InterPro"/>
</dbReference>
<keyword evidence="11" id="KW-0560">Oxidoreductase</keyword>
<keyword evidence="11" id="KW-0503">Monooxygenase</keyword>
<dbReference type="AlphaFoldDB" id="A0AB34G6T0"/>
<keyword evidence="2" id="KW-0813">Transport</keyword>
<keyword evidence="6 8" id="KW-0472">Membrane</keyword>
<dbReference type="NCBIfam" id="TIGR01297">
    <property type="entry name" value="CDF"/>
    <property type="match status" value="1"/>
</dbReference>
<feature type="transmembrane region" description="Helical" evidence="8">
    <location>
        <begin position="293"/>
        <end position="311"/>
    </location>
</feature>
<dbReference type="Pfam" id="PF16916">
    <property type="entry name" value="ZT_dimer"/>
    <property type="match status" value="1"/>
</dbReference>
<evidence type="ECO:0000256" key="3">
    <source>
        <dbReference type="ARBA" id="ARBA00022692"/>
    </source>
</evidence>
<protein>
    <submittedName>
        <fullName evidence="11">Flavin-containing monooxygenase YUCCA6</fullName>
    </submittedName>
</protein>
<dbReference type="Pfam" id="PF01545">
    <property type="entry name" value="Cation_efflux"/>
    <property type="match status" value="1"/>
</dbReference>
<keyword evidence="3 8" id="KW-0812">Transmembrane</keyword>
<feature type="transmembrane region" description="Helical" evidence="8">
    <location>
        <begin position="212"/>
        <end position="233"/>
    </location>
</feature>
<feature type="transmembrane region" description="Helical" evidence="8">
    <location>
        <begin position="185"/>
        <end position="206"/>
    </location>
</feature>
<dbReference type="InterPro" id="IPR027470">
    <property type="entry name" value="Cation_efflux_CTD"/>
</dbReference>
<dbReference type="InterPro" id="IPR027469">
    <property type="entry name" value="Cation_efflux_TMD_sf"/>
</dbReference>
<evidence type="ECO:0000313" key="11">
    <source>
        <dbReference type="EMBL" id="KAJ6447297.1"/>
    </source>
</evidence>
<dbReference type="Gene3D" id="1.20.1510.10">
    <property type="entry name" value="Cation efflux protein transmembrane domain"/>
    <property type="match status" value="1"/>
</dbReference>
<dbReference type="PANTHER" id="PTHR43840">
    <property type="entry name" value="MITOCHONDRIAL METAL TRANSPORTER 1-RELATED"/>
    <property type="match status" value="1"/>
</dbReference>
<dbReference type="FunFam" id="1.20.1510.10:FF:000005">
    <property type="entry name" value="Putative Cation diffusion facilitator 1"/>
    <property type="match status" value="1"/>
</dbReference>
<keyword evidence="12" id="KW-1185">Reference proteome</keyword>
<dbReference type="InterPro" id="IPR036837">
    <property type="entry name" value="Cation_efflux_CTD_sf"/>
</dbReference>
<dbReference type="SUPFAM" id="SSF161111">
    <property type="entry name" value="Cation efflux protein transmembrane domain-like"/>
    <property type="match status" value="1"/>
</dbReference>
<dbReference type="EMBL" id="JAQHRD010000001">
    <property type="protein sequence ID" value="KAJ6447297.1"/>
    <property type="molecule type" value="Genomic_DNA"/>
</dbReference>
<evidence type="ECO:0000256" key="7">
    <source>
        <dbReference type="SAM" id="MobiDB-lite"/>
    </source>
</evidence>
<dbReference type="PANTHER" id="PTHR43840:SF13">
    <property type="entry name" value="CATION EFFLUX PROTEIN CYTOPLASMIC DOMAIN-CONTAINING PROTEIN"/>
    <property type="match status" value="1"/>
</dbReference>
<evidence type="ECO:0000256" key="6">
    <source>
        <dbReference type="ARBA" id="ARBA00023136"/>
    </source>
</evidence>
<feature type="region of interest" description="Disordered" evidence="7">
    <location>
        <begin position="28"/>
        <end position="115"/>
    </location>
</feature>
<sequence length="495" mass="55293">MLASCSDEEVPGHMRYAGSRASGLHTKLSITNKITRNRESTTQPASVMTNSGSDVDAEGSMADTITRKEHAGSLTPIKEMDSASTTRQTGAIAFRNDNPEPVADREISPDGTVPPMVIDHEVLRRAKFDDTHLKELAENHRLRQRRKIKKFYTNQNELIDQFLGVEDEERLASDEEVRMRPKIKFAVYASFVVNVCLFIIQLYAAISTGSLALFATAADAFMDLVSSTVMLITSKLAQRPSVYKYPVGRTRIEPIGIIVFCALMATVAVQLLIESARSLAGGARESTPLQIVPLTLVGVAILSKSSLMVYCFFYRRFPSVKVFFVDHRNDIVVNIFGLVMSIVGDHFIWYLDPVGAICIALIILFSWAANAFEQVWLLAGKGAPRTYVSRLIYVALTHSPQILKVDTCRAYHVGQRYFVEIDIVMDAETPLKMSHDVSQSLQRKLEGLADVERAFVHVDYESEHSIHEEHKPLYGTLKSRDLKSRLVSLVKKLGH</sequence>
<evidence type="ECO:0000256" key="1">
    <source>
        <dbReference type="ARBA" id="ARBA00004127"/>
    </source>
</evidence>
<dbReference type="GO" id="GO:0004497">
    <property type="term" value="F:monooxygenase activity"/>
    <property type="evidence" value="ECO:0007669"/>
    <property type="project" value="UniProtKB-KW"/>
</dbReference>
<feature type="transmembrane region" description="Helical" evidence="8">
    <location>
        <begin position="254"/>
        <end position="273"/>
    </location>
</feature>
<evidence type="ECO:0000256" key="8">
    <source>
        <dbReference type="SAM" id="Phobius"/>
    </source>
</evidence>
<dbReference type="GO" id="GO:0016020">
    <property type="term" value="C:membrane"/>
    <property type="evidence" value="ECO:0007669"/>
    <property type="project" value="InterPro"/>
</dbReference>
<feature type="transmembrane region" description="Helical" evidence="8">
    <location>
        <begin position="354"/>
        <end position="372"/>
    </location>
</feature>
<feature type="compositionally biased region" description="Polar residues" evidence="7">
    <location>
        <begin position="28"/>
        <end position="53"/>
    </location>
</feature>
<evidence type="ECO:0000256" key="2">
    <source>
        <dbReference type="ARBA" id="ARBA00022448"/>
    </source>
</evidence>
<comment type="subcellular location">
    <subcellularLocation>
        <location evidence="1">Endomembrane system</location>
        <topology evidence="1">Multi-pass membrane protein</topology>
    </subcellularLocation>
</comment>
<evidence type="ECO:0000313" key="12">
    <source>
        <dbReference type="Proteomes" id="UP001163105"/>
    </source>
</evidence>
<proteinExistence type="predicted"/>
<dbReference type="GO" id="GO:0098771">
    <property type="term" value="P:inorganic ion homeostasis"/>
    <property type="evidence" value="ECO:0007669"/>
    <property type="project" value="UniProtKB-ARBA"/>
</dbReference>
<keyword evidence="5" id="KW-0406">Ion transport</keyword>
<organism evidence="11 12">
    <name type="scientific">Purpureocillium lavendulum</name>
    <dbReference type="NCBI Taxonomy" id="1247861"/>
    <lineage>
        <taxon>Eukaryota</taxon>
        <taxon>Fungi</taxon>
        <taxon>Dikarya</taxon>
        <taxon>Ascomycota</taxon>
        <taxon>Pezizomycotina</taxon>
        <taxon>Sordariomycetes</taxon>
        <taxon>Hypocreomycetidae</taxon>
        <taxon>Hypocreales</taxon>
        <taxon>Ophiocordycipitaceae</taxon>
        <taxon>Purpureocillium</taxon>
    </lineage>
</organism>
<dbReference type="GO" id="GO:0030003">
    <property type="term" value="P:intracellular monoatomic cation homeostasis"/>
    <property type="evidence" value="ECO:0007669"/>
    <property type="project" value="UniProtKB-ARBA"/>
</dbReference>
<evidence type="ECO:0000259" key="9">
    <source>
        <dbReference type="Pfam" id="PF01545"/>
    </source>
</evidence>
<accession>A0AB34G6T0</accession>
<dbReference type="SUPFAM" id="SSF160240">
    <property type="entry name" value="Cation efflux protein cytoplasmic domain-like"/>
    <property type="match status" value="1"/>
</dbReference>
<reference evidence="11" key="1">
    <citation type="submission" date="2023-01" db="EMBL/GenBank/DDBJ databases">
        <title>The growth and conidiation of Purpureocillium lavendulum are regulated by nitrogen source and histone H3K14 acetylation.</title>
        <authorList>
            <person name="Tang P."/>
            <person name="Han J."/>
            <person name="Zhang C."/>
            <person name="Tang P."/>
            <person name="Qi F."/>
            <person name="Zhang K."/>
            <person name="Liang L."/>
        </authorList>
    </citation>
    <scope>NUCLEOTIDE SEQUENCE</scope>
    <source>
        <strain evidence="11">YMF1.00683</strain>
    </source>
</reference>
<feature type="domain" description="Cation efflux protein transmembrane" evidence="9">
    <location>
        <begin position="188"/>
        <end position="374"/>
    </location>
</feature>
<dbReference type="InterPro" id="IPR002524">
    <property type="entry name" value="Cation_efflux"/>
</dbReference>
<dbReference type="GO" id="GO:0012505">
    <property type="term" value="C:endomembrane system"/>
    <property type="evidence" value="ECO:0007669"/>
    <property type="project" value="UniProtKB-SubCell"/>
</dbReference>
<dbReference type="FunFam" id="3.30.70.1350:FF:000001">
    <property type="entry name" value="Metal tolerance protein 11"/>
    <property type="match status" value="1"/>
</dbReference>
<evidence type="ECO:0000259" key="10">
    <source>
        <dbReference type="Pfam" id="PF16916"/>
    </source>
</evidence>
<dbReference type="InterPro" id="IPR058533">
    <property type="entry name" value="Cation_efflux_TM"/>
</dbReference>
<gene>
    <name evidence="11" type="ORF">O9K51_02072</name>
</gene>
<evidence type="ECO:0000256" key="4">
    <source>
        <dbReference type="ARBA" id="ARBA00022989"/>
    </source>
</evidence>
<dbReference type="Gene3D" id="3.30.70.1350">
    <property type="entry name" value="Cation efflux protein, cytoplasmic domain"/>
    <property type="match status" value="1"/>
</dbReference>